<evidence type="ECO:0000313" key="2">
    <source>
        <dbReference type="EMBL" id="GLQ57101.1"/>
    </source>
</evidence>
<dbReference type="Proteomes" id="UP001156691">
    <property type="component" value="Unassembled WGS sequence"/>
</dbReference>
<accession>A0ABQ5WBD4</accession>
<gene>
    <name evidence="2" type="ORF">GCM10010862_43600</name>
</gene>
<dbReference type="Pfam" id="PF14542">
    <property type="entry name" value="Acetyltransf_CG"/>
    <property type="match status" value="1"/>
</dbReference>
<protein>
    <submittedName>
        <fullName evidence="2">N-acetyltransferase</fullName>
    </submittedName>
</protein>
<feature type="domain" description="N-acetyltransferase" evidence="1">
    <location>
        <begin position="6"/>
        <end position="93"/>
    </location>
</feature>
<dbReference type="Gene3D" id="3.40.630.30">
    <property type="match status" value="1"/>
</dbReference>
<evidence type="ECO:0000259" key="1">
    <source>
        <dbReference type="PROSITE" id="PS51729"/>
    </source>
</evidence>
<dbReference type="CDD" id="cd04301">
    <property type="entry name" value="NAT_SF"/>
    <property type="match status" value="1"/>
</dbReference>
<dbReference type="InterPro" id="IPR045057">
    <property type="entry name" value="Gcn5-rel_NAT"/>
</dbReference>
<sequence length="104" mass="11450">MTVTREDSEARGRYSAPLAPGYEAEMTYRWVAPGIISIDHTGVPPKFEGRGIALQLVKAAIADARKDGFTIIPRCPYVEVQFRRHPDWADVRAQLDGGRPIAAG</sequence>
<organism evidence="2 3">
    <name type="scientific">Devosia nitrariae</name>
    <dbReference type="NCBI Taxonomy" id="2071872"/>
    <lineage>
        <taxon>Bacteria</taxon>
        <taxon>Pseudomonadati</taxon>
        <taxon>Pseudomonadota</taxon>
        <taxon>Alphaproteobacteria</taxon>
        <taxon>Hyphomicrobiales</taxon>
        <taxon>Devosiaceae</taxon>
        <taxon>Devosia</taxon>
    </lineage>
</organism>
<dbReference type="PANTHER" id="PTHR31435:SF10">
    <property type="entry name" value="BSR4717 PROTEIN"/>
    <property type="match status" value="1"/>
</dbReference>
<keyword evidence="3" id="KW-1185">Reference proteome</keyword>
<comment type="caution">
    <text evidence="2">The sequence shown here is derived from an EMBL/GenBank/DDBJ whole genome shotgun (WGS) entry which is preliminary data.</text>
</comment>
<reference evidence="3" key="1">
    <citation type="journal article" date="2019" name="Int. J. Syst. Evol. Microbiol.">
        <title>The Global Catalogue of Microorganisms (GCM) 10K type strain sequencing project: providing services to taxonomists for standard genome sequencing and annotation.</title>
        <authorList>
            <consortium name="The Broad Institute Genomics Platform"/>
            <consortium name="The Broad Institute Genome Sequencing Center for Infectious Disease"/>
            <person name="Wu L."/>
            <person name="Ma J."/>
        </authorList>
    </citation>
    <scope>NUCLEOTIDE SEQUENCE [LARGE SCALE GENOMIC DNA]</scope>
    <source>
        <strain evidence="3">NBRC 112416</strain>
    </source>
</reference>
<dbReference type="PROSITE" id="PS51729">
    <property type="entry name" value="GNAT_YJDJ"/>
    <property type="match status" value="1"/>
</dbReference>
<dbReference type="SUPFAM" id="SSF55729">
    <property type="entry name" value="Acyl-CoA N-acyltransferases (Nat)"/>
    <property type="match status" value="1"/>
</dbReference>
<dbReference type="InterPro" id="IPR031165">
    <property type="entry name" value="GNAT_YJDJ"/>
</dbReference>
<evidence type="ECO:0000313" key="3">
    <source>
        <dbReference type="Proteomes" id="UP001156691"/>
    </source>
</evidence>
<dbReference type="InterPro" id="IPR016181">
    <property type="entry name" value="Acyl_CoA_acyltransferase"/>
</dbReference>
<dbReference type="PANTHER" id="PTHR31435">
    <property type="entry name" value="PROTEIN NATD1"/>
    <property type="match status" value="1"/>
</dbReference>
<dbReference type="EMBL" id="BSNS01000022">
    <property type="protein sequence ID" value="GLQ57101.1"/>
    <property type="molecule type" value="Genomic_DNA"/>
</dbReference>
<name>A0ABQ5WBD4_9HYPH</name>
<proteinExistence type="predicted"/>